<comment type="similarity">
    <text evidence="1">Belongs to the short-chain dehydrogenases/reductases (SDR) family.</text>
</comment>
<sequence>MQKTFLIVGGNSGIGLETVKLLKSTGHHVIAASRSTNQLELLGIPIQPFDAEHSGSLELPERLDGLVYFPGTITLKPFHRLTDKDFLSDFQINCLGAICAIRQALPSLKQSASASIVTFSSVAAAQGMPFHASIATAKSAVEGLTKSLAAELAPKIRVNAIAPSLTDTPLASGLLGTEEKLSSASKRHPLQRIGTPHDIATLVAFLLSDEAAFISGQILRPDGGLSSIKTF</sequence>
<dbReference type="Gene3D" id="3.40.50.720">
    <property type="entry name" value="NAD(P)-binding Rossmann-like Domain"/>
    <property type="match status" value="1"/>
</dbReference>
<evidence type="ECO:0000313" key="4">
    <source>
        <dbReference type="Proteomes" id="UP001597375"/>
    </source>
</evidence>
<dbReference type="Pfam" id="PF13561">
    <property type="entry name" value="adh_short_C2"/>
    <property type="match status" value="1"/>
</dbReference>
<comment type="caution">
    <text evidence="3">The sequence shown here is derived from an EMBL/GenBank/DDBJ whole genome shotgun (WGS) entry which is preliminary data.</text>
</comment>
<evidence type="ECO:0000256" key="1">
    <source>
        <dbReference type="ARBA" id="ARBA00006484"/>
    </source>
</evidence>
<evidence type="ECO:0000313" key="3">
    <source>
        <dbReference type="EMBL" id="MFD2257053.1"/>
    </source>
</evidence>
<keyword evidence="2 3" id="KW-0560">Oxidoreductase</keyword>
<dbReference type="EMBL" id="JBHUIT010000017">
    <property type="protein sequence ID" value="MFD2257053.1"/>
    <property type="molecule type" value="Genomic_DNA"/>
</dbReference>
<dbReference type="InterPro" id="IPR051122">
    <property type="entry name" value="SDR_DHRS6-like"/>
</dbReference>
<dbReference type="PRINTS" id="PR00081">
    <property type="entry name" value="GDHRDH"/>
</dbReference>
<organism evidence="3 4">
    <name type="scientific">Luteolibacter algae</name>
    <dbReference type="NCBI Taxonomy" id="454151"/>
    <lineage>
        <taxon>Bacteria</taxon>
        <taxon>Pseudomonadati</taxon>
        <taxon>Verrucomicrobiota</taxon>
        <taxon>Verrucomicrobiia</taxon>
        <taxon>Verrucomicrobiales</taxon>
        <taxon>Verrucomicrobiaceae</taxon>
        <taxon>Luteolibacter</taxon>
    </lineage>
</organism>
<name>A0ABW5D7K1_9BACT</name>
<dbReference type="RefSeq" id="WP_386820340.1">
    <property type="nucleotide sequence ID" value="NZ_JBHUIT010000017.1"/>
</dbReference>
<gene>
    <name evidence="3" type="ORF">ACFSSA_10215</name>
</gene>
<dbReference type="InterPro" id="IPR036291">
    <property type="entry name" value="NAD(P)-bd_dom_sf"/>
</dbReference>
<dbReference type="InterPro" id="IPR002347">
    <property type="entry name" value="SDR_fam"/>
</dbReference>
<keyword evidence="4" id="KW-1185">Reference proteome</keyword>
<evidence type="ECO:0000256" key="2">
    <source>
        <dbReference type="ARBA" id="ARBA00023002"/>
    </source>
</evidence>
<dbReference type="Proteomes" id="UP001597375">
    <property type="component" value="Unassembled WGS sequence"/>
</dbReference>
<reference evidence="4" key="1">
    <citation type="journal article" date="2019" name="Int. J. Syst. Evol. Microbiol.">
        <title>The Global Catalogue of Microorganisms (GCM) 10K type strain sequencing project: providing services to taxonomists for standard genome sequencing and annotation.</title>
        <authorList>
            <consortium name="The Broad Institute Genomics Platform"/>
            <consortium name="The Broad Institute Genome Sequencing Center for Infectious Disease"/>
            <person name="Wu L."/>
            <person name="Ma J."/>
        </authorList>
    </citation>
    <scope>NUCLEOTIDE SEQUENCE [LARGE SCALE GENOMIC DNA]</scope>
    <source>
        <strain evidence="4">CGMCC 4.7106</strain>
    </source>
</reference>
<dbReference type="PANTHER" id="PTHR43477:SF1">
    <property type="entry name" value="DIHYDROANTICAPSIN 7-DEHYDROGENASE"/>
    <property type="match status" value="1"/>
</dbReference>
<dbReference type="EC" id="1.1.1.-" evidence="3"/>
<proteinExistence type="inferred from homology"/>
<dbReference type="PANTHER" id="PTHR43477">
    <property type="entry name" value="DIHYDROANTICAPSIN 7-DEHYDROGENASE"/>
    <property type="match status" value="1"/>
</dbReference>
<dbReference type="SUPFAM" id="SSF51735">
    <property type="entry name" value="NAD(P)-binding Rossmann-fold domains"/>
    <property type="match status" value="1"/>
</dbReference>
<protein>
    <submittedName>
        <fullName evidence="3">SDR family NAD(P)-dependent oxidoreductase</fullName>
        <ecNumber evidence="3">1.1.1.-</ecNumber>
    </submittedName>
</protein>
<accession>A0ABW5D7K1</accession>
<dbReference type="GO" id="GO:0016491">
    <property type="term" value="F:oxidoreductase activity"/>
    <property type="evidence" value="ECO:0007669"/>
    <property type="project" value="UniProtKB-KW"/>
</dbReference>
<dbReference type="CDD" id="cd05233">
    <property type="entry name" value="SDR_c"/>
    <property type="match status" value="1"/>
</dbReference>